<evidence type="ECO:0008006" key="2">
    <source>
        <dbReference type="Google" id="ProtNLM"/>
    </source>
</evidence>
<accession>A0A1C3HNK3</accession>
<dbReference type="PANTHER" id="PTHR39431">
    <property type="entry name" value="FRPA/C-RELATED PROTEIN"/>
    <property type="match status" value="1"/>
</dbReference>
<name>A0A1C3HNK3_SERMA</name>
<protein>
    <recommendedName>
        <fullName evidence="2">EF-hand domain-containing protein</fullName>
    </recommendedName>
</protein>
<dbReference type="EMBL" id="LT575492">
    <property type="protein sequence ID" value="SAY46624.1"/>
    <property type="molecule type" value="Genomic_DNA"/>
</dbReference>
<evidence type="ECO:0000313" key="1">
    <source>
        <dbReference type="EMBL" id="SAY46624.1"/>
    </source>
</evidence>
<proteinExistence type="predicted"/>
<dbReference type="PROSITE" id="PS00018">
    <property type="entry name" value="EF_HAND_1"/>
    <property type="match status" value="1"/>
</dbReference>
<dbReference type="RefSeq" id="WP_172690033.1">
    <property type="nucleotide sequence ID" value="NZ_CP053926.1"/>
</dbReference>
<reference evidence="1" key="1">
    <citation type="submission" date="2016-05" db="EMBL/GenBank/DDBJ databases">
        <authorList>
            <person name="Lavstsen T."/>
            <person name="Jespersen J.S."/>
        </authorList>
    </citation>
    <scope>NUCLEOTIDE SEQUENCE</scope>
    <source>
        <strain evidence="1">PWN146_assembly</strain>
    </source>
</reference>
<gene>
    <name evidence="1" type="ORF">PWN146_05393</name>
</gene>
<dbReference type="InterPro" id="IPR018247">
    <property type="entry name" value="EF_Hand_1_Ca_BS"/>
</dbReference>
<organism evidence="1">
    <name type="scientific">Serratia marcescens</name>
    <dbReference type="NCBI Taxonomy" id="615"/>
    <lineage>
        <taxon>Bacteria</taxon>
        <taxon>Pseudomonadati</taxon>
        <taxon>Pseudomonadota</taxon>
        <taxon>Gammaproteobacteria</taxon>
        <taxon>Enterobacterales</taxon>
        <taxon>Yersiniaceae</taxon>
        <taxon>Serratia</taxon>
    </lineage>
</organism>
<dbReference type="PANTHER" id="PTHR39431:SF1">
    <property type="entry name" value="FRPA_C-RELATED PROTEIN"/>
    <property type="match status" value="1"/>
</dbReference>
<sequence>MAEPYIRVNQFFANSSGDGQKTPLGHVNFTFIDGNGINKGTFGANMKTADGKPSGIHEEESDNQRRIQILSPHDFKRVNISKHDFDQALAFASQANRETLNGNLSYALACGNCVDFGMQIFNKTALGRAQLPNYLKPHTALSIYAHASNLLCSGDSYQRKEVVRVAITGDKWRPQQLPEWAQPCIDAKVKQTMGVAYEKGWGESNDAWDVIKAVTLSLGTCEKPVKQIVVQYMGLISPLVIDLDGKGIKTTSIFDHSVEFDLLGVGFPVTSAWIEPNSGFLVLSKNRDETVTDINDLFGGKGRMDGFYKLAEFDTLRRGFIDKDNEIYADLRVWVDKNKDGVVNTGELFTLAELNIEKLYLNFDIVDITDVNGNLLGERSKALIDGVEHELSEVYFKYA</sequence>
<dbReference type="AlphaFoldDB" id="A0A1C3HNK3"/>